<feature type="domain" description="Endonuclease GajA/Old nuclease/RecF-like AAA" evidence="1">
    <location>
        <begin position="51"/>
        <end position="520"/>
    </location>
</feature>
<sequence length="615" mass="71897">MKLIYLRIQKSQIGINEEELNFSDQFEVELVANNLVIKEKEYSQPSIYSNHISNLSLLVGKNGTGKSTILESIALNGYYKNKFLKSFHTLAIYFLGKSEYNGKEYPWFYIELDSYVSRRINNIKQTGVHVLVDDSFIRIDNRTKFFREIKIPEDYHRRDLVSYIRMQPNIDWLARKEYINETFERDCFTTQVSSFGKLSDLIQFISENGDLKINPEIEFKIKSQLPYQSPAQLFYLYHMTNDGQYDSFNSFYREFYKENQIKLYNVDNRIIIPGFQSEQFIINYLERKLLNLIEIERRKTEQDLIRILDKITKERNGDFSWYLNQQGKEYSIRTSGENEPLITKIVEESSAVKAIRSSNVLLEQNITRYFKDCIKYLIKAISIFSEEKVQFKVEILENLLSLGYITANEPTKWKTSVSFISSKEQRELIQTLVDSERDLSVKFSKISDGESVFLNTFSTIFSTLRNGKYNNKIILLDEPDLNLHPELARNFINTLNNIIEKYFVGNSLQLIISTHSPYIVTDVPKKSVFNLIDRKDYLGEIDSLGSEQRILIRNAEVSFGANLFDLMSDSFFLKATIGEFAKEKIIQMSINKSLRDSLLNYIDDPVLKSLFMKGS</sequence>
<dbReference type="PANTHER" id="PTHR32182">
    <property type="entry name" value="DNA REPLICATION AND REPAIR PROTEIN RECF"/>
    <property type="match status" value="1"/>
</dbReference>
<dbReference type="SUPFAM" id="SSF52540">
    <property type="entry name" value="P-loop containing nucleoside triphosphate hydrolases"/>
    <property type="match status" value="1"/>
</dbReference>
<dbReference type="GO" id="GO:0006302">
    <property type="term" value="P:double-strand break repair"/>
    <property type="evidence" value="ECO:0007669"/>
    <property type="project" value="TreeGrafter"/>
</dbReference>
<name>A0A1X0WZ49_STROR</name>
<comment type="caution">
    <text evidence="2">The sequence shown here is derived from an EMBL/GenBank/DDBJ whole genome shotgun (WGS) entry which is preliminary data.</text>
</comment>
<dbReference type="EMBL" id="LNVH01000005">
    <property type="protein sequence ID" value="ORJ31969.1"/>
    <property type="molecule type" value="Genomic_DNA"/>
</dbReference>
<dbReference type="GO" id="GO:0000731">
    <property type="term" value="P:DNA synthesis involved in DNA repair"/>
    <property type="evidence" value="ECO:0007669"/>
    <property type="project" value="TreeGrafter"/>
</dbReference>
<dbReference type="Pfam" id="PF13175">
    <property type="entry name" value="AAA_15"/>
    <property type="match status" value="1"/>
</dbReference>
<reference evidence="2 3" key="1">
    <citation type="journal article" date="2016" name="PLoS ONE">
        <title>Comparative Genomics Analysis of Streptococcus tigurinus Strains Identifies Genetic Elements Specifically and Uniquely Present in Highly Virulent Strains.</title>
        <authorList>
            <person name="Diene S.M."/>
            <person name="Francois P."/>
            <person name="Zbinden A."/>
            <person name="Entenza J.M."/>
            <person name="Resch G."/>
        </authorList>
    </citation>
    <scope>NUCLEOTIDE SEQUENCE [LARGE SCALE GENOMIC DNA]</scope>
    <source>
        <strain evidence="2 3">859</strain>
    </source>
</reference>
<dbReference type="Gene3D" id="3.40.50.300">
    <property type="entry name" value="P-loop containing nucleotide triphosphate hydrolases"/>
    <property type="match status" value="2"/>
</dbReference>
<dbReference type="Proteomes" id="UP000192532">
    <property type="component" value="Unassembled WGS sequence"/>
</dbReference>
<organism evidence="2 3">
    <name type="scientific">Streptococcus oralis subsp. tigurinus</name>
    <dbReference type="NCBI Taxonomy" id="1077464"/>
    <lineage>
        <taxon>Bacteria</taxon>
        <taxon>Bacillati</taxon>
        <taxon>Bacillota</taxon>
        <taxon>Bacilli</taxon>
        <taxon>Lactobacillales</taxon>
        <taxon>Streptococcaceae</taxon>
        <taxon>Streptococcus</taxon>
    </lineage>
</organism>
<accession>A0A1X0WZ49</accession>
<evidence type="ECO:0000313" key="3">
    <source>
        <dbReference type="Proteomes" id="UP000192532"/>
    </source>
</evidence>
<dbReference type="InterPro" id="IPR041685">
    <property type="entry name" value="AAA_GajA/Old/RecF-like"/>
</dbReference>
<dbReference type="PANTHER" id="PTHR32182:SF22">
    <property type="entry name" value="ATP-DEPENDENT ENDONUCLEASE, OLD FAMILY-RELATED"/>
    <property type="match status" value="1"/>
</dbReference>
<gene>
    <name evidence="2" type="ORF">ATE37_09835</name>
</gene>
<dbReference type="RefSeq" id="WP_084868561.1">
    <property type="nucleotide sequence ID" value="NZ_LNVH01000005.1"/>
</dbReference>
<evidence type="ECO:0000259" key="1">
    <source>
        <dbReference type="Pfam" id="PF13175"/>
    </source>
</evidence>
<proteinExistence type="predicted"/>
<evidence type="ECO:0000313" key="2">
    <source>
        <dbReference type="EMBL" id="ORJ31969.1"/>
    </source>
</evidence>
<dbReference type="AlphaFoldDB" id="A0A1X0WZ49"/>
<dbReference type="InterPro" id="IPR027417">
    <property type="entry name" value="P-loop_NTPase"/>
</dbReference>
<protein>
    <recommendedName>
        <fullName evidence="1">Endonuclease GajA/Old nuclease/RecF-like AAA domain-containing protein</fullName>
    </recommendedName>
</protein>